<dbReference type="RefSeq" id="WP_156451794.1">
    <property type="nucleotide sequence ID" value="NZ_JBHSLU010000017.1"/>
</dbReference>
<evidence type="ECO:0000313" key="1">
    <source>
        <dbReference type="EMBL" id="MFC5505413.1"/>
    </source>
</evidence>
<proteinExistence type="predicted"/>
<dbReference type="Proteomes" id="UP001596060">
    <property type="component" value="Unassembled WGS sequence"/>
</dbReference>
<dbReference type="EMBL" id="JBHSLU010000017">
    <property type="protein sequence ID" value="MFC5505413.1"/>
    <property type="molecule type" value="Genomic_DNA"/>
</dbReference>
<evidence type="ECO:0000313" key="2">
    <source>
        <dbReference type="Proteomes" id="UP001596060"/>
    </source>
</evidence>
<keyword evidence="2" id="KW-1185">Reference proteome</keyword>
<name>A0ABW0NZ75_9HYPH</name>
<comment type="caution">
    <text evidence="1">The sequence shown here is derived from an EMBL/GenBank/DDBJ whole genome shotgun (WGS) entry which is preliminary data.</text>
</comment>
<accession>A0ABW0NZ75</accession>
<reference evidence="2" key="1">
    <citation type="journal article" date="2019" name="Int. J. Syst. Evol. Microbiol.">
        <title>The Global Catalogue of Microorganisms (GCM) 10K type strain sequencing project: providing services to taxonomists for standard genome sequencing and annotation.</title>
        <authorList>
            <consortium name="The Broad Institute Genomics Platform"/>
            <consortium name="The Broad Institute Genome Sequencing Center for Infectious Disease"/>
            <person name="Wu L."/>
            <person name="Ma J."/>
        </authorList>
    </citation>
    <scope>NUCLEOTIDE SEQUENCE [LARGE SCALE GENOMIC DNA]</scope>
    <source>
        <strain evidence="2">CCUG 43117</strain>
    </source>
</reference>
<gene>
    <name evidence="1" type="ORF">ACFPN9_09095</name>
</gene>
<protein>
    <submittedName>
        <fullName evidence="1">Uncharacterized protein</fullName>
    </submittedName>
</protein>
<sequence>MQIFNIEAARDVIRQIETRRYEIGQKRWQAVVDARPVLNELFANTPNGVMGLNFRTLLHPEASYLVIDLACGDYGCQRHGRVNFTRVGFREVDGVTSAVDLTSGQVLGAMNTIAITHYRHWPIEFSYSNNPLREAAYTGFVFGSPSSQDSLPRTRWVLPLSGPALRHPAFQRQADFALDALANKVLALNVLLKLDRENDETRMETEEQQAIVAKAVSAAAAEFPPEEWDAALVKLIRSMDWTFDYADRPVVRYYDQRTQIKLALCALPLQVAVGFLGIAGCEWQYPLGLLHNHPERLKLAA</sequence>
<organism evidence="1 2">
    <name type="scientific">Bosea massiliensis</name>
    <dbReference type="NCBI Taxonomy" id="151419"/>
    <lineage>
        <taxon>Bacteria</taxon>
        <taxon>Pseudomonadati</taxon>
        <taxon>Pseudomonadota</taxon>
        <taxon>Alphaproteobacteria</taxon>
        <taxon>Hyphomicrobiales</taxon>
        <taxon>Boseaceae</taxon>
        <taxon>Bosea</taxon>
    </lineage>
</organism>